<keyword evidence="6" id="KW-1185">Reference proteome</keyword>
<keyword evidence="2" id="KW-0547">Nucleotide-binding</keyword>
<keyword evidence="3" id="KW-0067">ATP-binding</keyword>
<dbReference type="PANTHER" id="PTHR30050">
    <property type="entry name" value="CHROMOSOMAL REPLICATION INITIATOR PROTEIN DNAA"/>
    <property type="match status" value="1"/>
</dbReference>
<sequence>MLLHPTLETLAQLRLDGMLKALQEQLDMPQIQTLSFEERLGLLLDRELTTRENRRLKTRLKQAKLREPAAIEDLDYRTHRGLDKALMSRLATGQWIGEHLNVILTGPTGVGKTWIACALANKACRDGFTVRYLRLPRLLQDLAMARAEGRYTKLLAELARTELLVLDDWGLAPLNDEQRRDLLEILDDRFKRRATLVTSQLPVTLWHDYLGDPTLADAILDRLVHCAYKINLTGDSMRKHTTRLTDDPALA</sequence>
<dbReference type="EMBL" id="FNNZ01000081">
    <property type="protein sequence ID" value="SDX72956.1"/>
    <property type="molecule type" value="Genomic_DNA"/>
</dbReference>
<dbReference type="Pfam" id="PF01695">
    <property type="entry name" value="IstB_IS21"/>
    <property type="match status" value="1"/>
</dbReference>
<dbReference type="STRING" id="1058.SAMN05421783_1811"/>
<evidence type="ECO:0000259" key="4">
    <source>
        <dbReference type="SMART" id="SM00382"/>
    </source>
</evidence>
<dbReference type="NCBIfam" id="NF038214">
    <property type="entry name" value="IS21_help_AAA"/>
    <property type="match status" value="1"/>
</dbReference>
<dbReference type="InterPro" id="IPR027417">
    <property type="entry name" value="P-loop_NTPase"/>
</dbReference>
<dbReference type="GO" id="GO:0005524">
    <property type="term" value="F:ATP binding"/>
    <property type="evidence" value="ECO:0007669"/>
    <property type="project" value="UniProtKB-KW"/>
</dbReference>
<evidence type="ECO:0000313" key="6">
    <source>
        <dbReference type="Proteomes" id="UP000198816"/>
    </source>
</evidence>
<organism evidence="5 6">
    <name type="scientific">Thiocapsa roseopersicina</name>
    <dbReference type="NCBI Taxonomy" id="1058"/>
    <lineage>
        <taxon>Bacteria</taxon>
        <taxon>Pseudomonadati</taxon>
        <taxon>Pseudomonadota</taxon>
        <taxon>Gammaproteobacteria</taxon>
        <taxon>Chromatiales</taxon>
        <taxon>Chromatiaceae</taxon>
        <taxon>Thiocapsa</taxon>
    </lineage>
</organism>
<dbReference type="FunFam" id="3.40.50.300:FF:001361">
    <property type="entry name" value="AAA family ATPase"/>
    <property type="match status" value="1"/>
</dbReference>
<feature type="domain" description="AAA+ ATPase" evidence="4">
    <location>
        <begin position="98"/>
        <end position="231"/>
    </location>
</feature>
<dbReference type="CDD" id="cd00009">
    <property type="entry name" value="AAA"/>
    <property type="match status" value="1"/>
</dbReference>
<dbReference type="Proteomes" id="UP000198816">
    <property type="component" value="Unassembled WGS sequence"/>
</dbReference>
<dbReference type="AlphaFoldDB" id="A0A1H3E2Q1"/>
<evidence type="ECO:0000256" key="1">
    <source>
        <dbReference type="ARBA" id="ARBA00008059"/>
    </source>
</evidence>
<dbReference type="GO" id="GO:0006260">
    <property type="term" value="P:DNA replication"/>
    <property type="evidence" value="ECO:0007669"/>
    <property type="project" value="TreeGrafter"/>
</dbReference>
<dbReference type="SUPFAM" id="SSF52540">
    <property type="entry name" value="P-loop containing nucleoside triphosphate hydrolases"/>
    <property type="match status" value="1"/>
</dbReference>
<comment type="similarity">
    <text evidence="1">Belongs to the IS21/IS1162 putative ATP-binding protein family.</text>
</comment>
<dbReference type="InterPro" id="IPR002611">
    <property type="entry name" value="IstB_ATP-bd"/>
</dbReference>
<gene>
    <name evidence="5" type="ORF">SAMN05421783_1811</name>
</gene>
<evidence type="ECO:0000256" key="2">
    <source>
        <dbReference type="ARBA" id="ARBA00022741"/>
    </source>
</evidence>
<dbReference type="PIRSF" id="PIRSF003073">
    <property type="entry name" value="DNAC_TnpB_IstB"/>
    <property type="match status" value="1"/>
</dbReference>
<dbReference type="Gene3D" id="3.40.50.300">
    <property type="entry name" value="P-loop containing nucleotide triphosphate hydrolases"/>
    <property type="match status" value="1"/>
</dbReference>
<dbReference type="RefSeq" id="WP_093038699.1">
    <property type="nucleotide sequence ID" value="NZ_FNNZ01000081.1"/>
</dbReference>
<evidence type="ECO:0000313" key="5">
    <source>
        <dbReference type="EMBL" id="SDX72956.1"/>
    </source>
</evidence>
<dbReference type="OrthoDB" id="8150723at2"/>
<dbReference type="InterPro" id="IPR028350">
    <property type="entry name" value="DNAC/IstB-like"/>
</dbReference>
<dbReference type="InterPro" id="IPR047661">
    <property type="entry name" value="IstB"/>
</dbReference>
<dbReference type="InterPro" id="IPR003593">
    <property type="entry name" value="AAA+_ATPase"/>
</dbReference>
<evidence type="ECO:0000256" key="3">
    <source>
        <dbReference type="ARBA" id="ARBA00022840"/>
    </source>
</evidence>
<accession>A0A1H3E2Q1</accession>
<dbReference type="PANTHER" id="PTHR30050:SF4">
    <property type="entry name" value="ATP-BINDING PROTEIN RV3427C IN INSERTION SEQUENCE-RELATED"/>
    <property type="match status" value="1"/>
</dbReference>
<reference evidence="6" key="1">
    <citation type="submission" date="2016-10" db="EMBL/GenBank/DDBJ databases">
        <authorList>
            <person name="Varghese N."/>
            <person name="Submissions S."/>
        </authorList>
    </citation>
    <scope>NUCLEOTIDE SEQUENCE [LARGE SCALE GENOMIC DNA]</scope>
    <source>
        <strain evidence="6">DSM 217</strain>
    </source>
</reference>
<name>A0A1H3E2Q1_THIRO</name>
<dbReference type="SMART" id="SM00382">
    <property type="entry name" value="AAA"/>
    <property type="match status" value="1"/>
</dbReference>
<proteinExistence type="inferred from homology"/>
<protein>
    <submittedName>
        <fullName evidence="5">DNA replication protein DnaC</fullName>
    </submittedName>
</protein>